<proteinExistence type="predicted"/>
<gene>
    <name evidence="1" type="ORF">GCM10010218_64730</name>
</gene>
<accession>A0A919EGE6</accession>
<dbReference type="SUPFAM" id="SSF55874">
    <property type="entry name" value="ATPase domain of HSP90 chaperone/DNA topoisomerase II/histidine kinase"/>
    <property type="match status" value="1"/>
</dbReference>
<dbReference type="Gene3D" id="3.30.565.10">
    <property type="entry name" value="Histidine kinase-like ATPase, C-terminal domain"/>
    <property type="match status" value="1"/>
</dbReference>
<reference evidence="1" key="1">
    <citation type="journal article" date="2014" name="Int. J. Syst. Evol. Microbiol.">
        <title>Complete genome sequence of Corynebacterium casei LMG S-19264T (=DSM 44701T), isolated from a smear-ripened cheese.</title>
        <authorList>
            <consortium name="US DOE Joint Genome Institute (JGI-PGF)"/>
            <person name="Walter F."/>
            <person name="Albersmeier A."/>
            <person name="Kalinowski J."/>
            <person name="Ruckert C."/>
        </authorList>
    </citation>
    <scope>NUCLEOTIDE SEQUENCE</scope>
    <source>
        <strain evidence="1">JCM 4059</strain>
    </source>
</reference>
<dbReference type="AlphaFoldDB" id="A0A919EGE6"/>
<protein>
    <recommendedName>
        <fullName evidence="3">ATP-binding protein</fullName>
    </recommendedName>
</protein>
<dbReference type="InterPro" id="IPR036890">
    <property type="entry name" value="HATPase_C_sf"/>
</dbReference>
<dbReference type="EMBL" id="BNBD01000028">
    <property type="protein sequence ID" value="GHF74721.1"/>
    <property type="molecule type" value="Genomic_DNA"/>
</dbReference>
<evidence type="ECO:0000313" key="1">
    <source>
        <dbReference type="EMBL" id="GHF74721.1"/>
    </source>
</evidence>
<sequence>MTSTALAFCPSAPPSAEASRPGPGNFAYTLGLPGGTFCLGTARGLVRQVLDQHQLADMAELAELAVSELLTNALTFTPGHATHLSMRWRFGVLRLTVFDEHPSHCAFSRPVCRRRRREGLSLLDTVVSACGGICGLAEVELPLGGSKAWVVLPREAAALYAEL</sequence>
<evidence type="ECO:0000313" key="2">
    <source>
        <dbReference type="Proteomes" id="UP000638313"/>
    </source>
</evidence>
<name>A0A919EGE6_9ACTN</name>
<dbReference type="RefSeq" id="WP_190133367.1">
    <property type="nucleotide sequence ID" value="NZ_BNBD01000028.1"/>
</dbReference>
<comment type="caution">
    <text evidence="1">The sequence shown here is derived from an EMBL/GenBank/DDBJ whole genome shotgun (WGS) entry which is preliminary data.</text>
</comment>
<organism evidence="1 2">
    <name type="scientific">Streptomyces mashuensis</name>
    <dbReference type="NCBI Taxonomy" id="33904"/>
    <lineage>
        <taxon>Bacteria</taxon>
        <taxon>Bacillati</taxon>
        <taxon>Actinomycetota</taxon>
        <taxon>Actinomycetes</taxon>
        <taxon>Kitasatosporales</taxon>
        <taxon>Streptomycetaceae</taxon>
        <taxon>Streptomyces</taxon>
    </lineage>
</organism>
<dbReference type="Proteomes" id="UP000638313">
    <property type="component" value="Unassembled WGS sequence"/>
</dbReference>
<evidence type="ECO:0008006" key="3">
    <source>
        <dbReference type="Google" id="ProtNLM"/>
    </source>
</evidence>
<reference evidence="1" key="2">
    <citation type="submission" date="2020-09" db="EMBL/GenBank/DDBJ databases">
        <authorList>
            <person name="Sun Q."/>
            <person name="Ohkuma M."/>
        </authorList>
    </citation>
    <scope>NUCLEOTIDE SEQUENCE</scope>
    <source>
        <strain evidence="1">JCM 4059</strain>
    </source>
</reference>
<keyword evidence="2" id="KW-1185">Reference proteome</keyword>